<feature type="non-terminal residue" evidence="1">
    <location>
        <position position="937"/>
    </location>
</feature>
<name>A0A0F9KYX7_9ZZZZ</name>
<proteinExistence type="predicted"/>
<gene>
    <name evidence="1" type="ORF">LCGC14_1642580</name>
</gene>
<sequence>MGLIKQLVSWVGGGLNFDDNKRVFGPGDSDNRMNVTTNELGKEFVISNMKGTIKKSHTFTHNSSYIASKYTVLGSCYDDNRDAVYVFVYGSGGNDSILRYNFSDDSFDKIAWDHTALGLNPGYPITDAYMIGDWLHWNPRTTSPRAIQVQWAYWDFVAYEFEDDPTYWALGVHVKENNKIYEVVAADAAYRDTTLDEPAKFEWTGYWTYQDVETQPTTGNYGEYKTTRQFYNTPITPTTSRPYAALGSDSDVEANYIRGNIFQFTYRVYVPEQGYAISAAFSEMVTNESDEALDGEILGNIQENNHIQVGFPVWLNPNTALFFNGGGWLFEFVEILFRKNNEEDWRIADRIYHYNASGEAIQNTTTGVGTAAYICMTKFYNDRAYEVVDSASIEKQFNALPKLARSQWTLDGERTAYGGVTEGFNVGFGLLDITLTNGRREVVLKGALTDKTDTYTFSEVQTPVLDKFIIYDYTSQALAALPDPGTTPWTIVFDFDGELFYGEYNGSDLGDYRDAVLATVNLAPIFATLNGSNQIVFGDNTAHSVEINIWDDNDADEVTKVKSFKTNANHPFCLFYFDDVRRSEPQTKVGSTTIFIPALSEVGGFTGTNWQQYVGWAIAHDAPSWAKYWQWGYAGNRSIAQFWQYNIVNAAAGSGDWADFLAIDISTLQGISDETAGYTPFHPNTNISAYVFEEGDRIKFLTQNAGSTYKNLPLAASDYDYEIKAFDESNSIIYLDENALGATGGAPTGYEGNNCMVEIYRPLKDPASTVYYEVGQVYEVYEDTGRYFHRGQSRDQTSGVTATGEFTTGDVYLLTRQVANGIFADPLDPVFVESYHWSDFYESDQWGRGKFGIISGIGEQYLNNVRYSNKYSPNTLSSGLAQFDGLDYLPMSDDHGKITAMRQAGHVLKVYFERNTASVFVNKTQYTDADGISQVVK</sequence>
<organism evidence="1">
    <name type="scientific">marine sediment metagenome</name>
    <dbReference type="NCBI Taxonomy" id="412755"/>
    <lineage>
        <taxon>unclassified sequences</taxon>
        <taxon>metagenomes</taxon>
        <taxon>ecological metagenomes</taxon>
    </lineage>
</organism>
<protein>
    <submittedName>
        <fullName evidence="1">Uncharacterized protein</fullName>
    </submittedName>
</protein>
<accession>A0A0F9KYX7</accession>
<dbReference type="AlphaFoldDB" id="A0A0F9KYX7"/>
<dbReference type="EMBL" id="LAZR01013707">
    <property type="protein sequence ID" value="KKM20725.1"/>
    <property type="molecule type" value="Genomic_DNA"/>
</dbReference>
<comment type="caution">
    <text evidence="1">The sequence shown here is derived from an EMBL/GenBank/DDBJ whole genome shotgun (WGS) entry which is preliminary data.</text>
</comment>
<reference evidence="1" key="1">
    <citation type="journal article" date="2015" name="Nature">
        <title>Complex archaea that bridge the gap between prokaryotes and eukaryotes.</title>
        <authorList>
            <person name="Spang A."/>
            <person name="Saw J.H."/>
            <person name="Jorgensen S.L."/>
            <person name="Zaremba-Niedzwiedzka K."/>
            <person name="Martijn J."/>
            <person name="Lind A.E."/>
            <person name="van Eijk R."/>
            <person name="Schleper C."/>
            <person name="Guy L."/>
            <person name="Ettema T.J."/>
        </authorList>
    </citation>
    <scope>NUCLEOTIDE SEQUENCE</scope>
</reference>
<evidence type="ECO:0000313" key="1">
    <source>
        <dbReference type="EMBL" id="KKM20725.1"/>
    </source>
</evidence>